<feature type="non-terminal residue" evidence="1">
    <location>
        <position position="481"/>
    </location>
</feature>
<comment type="caution">
    <text evidence="1">The sequence shown here is derived from an EMBL/GenBank/DDBJ whole genome shotgun (WGS) entry which is preliminary data.</text>
</comment>
<sequence>MAASPPQVVSQDGCQLSITPTEKAPPTQTHSVKDVAVDENAVIEEDRYQVNWDGEADPLNPRNWTSKSRWGQLGLISLLNFVTCMSSSMIAPALSSLLSGFGSHNSALSSLTVSIYVVGFALAPMLVAPLSELYGRAIIYNVSNFLFLAFTAGCASSVNIGMFIAFRFLSGCAGITPAALLGGSIGDLMPAETMGKATALVATGSLIAPLIAPVVGGYLSEYAGWRWVLWLICILYGLVAIPALFFLRETYGPILLARKAKRLRKDTGDSSYRPALHSSMSPRQTIHAALKRPLQFLCTSKLVFILSLEVAIVYGVQYLVFTTLALVFEDRYQFSPGAAGLTYLGDGIGAIAGIKRKKTEKSSPETILWLLIPAGALVPVGLFWYGWSVHAKTFWLVPLIGLGVFGFAIMGIFMPVQVYLIRTFDHHSASALAANNLLRSMLGAVLPLAGLDMYASMGYGWGNSLLAFVALGIIPLTLLLV</sequence>
<accession>A0ACC4E4B4</accession>
<name>A0ACC4E4B4_PURLI</name>
<evidence type="ECO:0000313" key="2">
    <source>
        <dbReference type="Proteomes" id="UP001638806"/>
    </source>
</evidence>
<protein>
    <submittedName>
        <fullName evidence="1">Uncharacterized protein</fullName>
    </submittedName>
</protein>
<evidence type="ECO:0000313" key="1">
    <source>
        <dbReference type="EMBL" id="KAL3963306.1"/>
    </source>
</evidence>
<dbReference type="EMBL" id="JBGNUJ010000002">
    <property type="protein sequence ID" value="KAL3963306.1"/>
    <property type="molecule type" value="Genomic_DNA"/>
</dbReference>
<reference evidence="1" key="1">
    <citation type="submission" date="2024-12" db="EMBL/GenBank/DDBJ databases">
        <title>Comparative genomics and development of molecular markers within Purpureocillium lilacinum and among Purpureocillium species.</title>
        <authorList>
            <person name="Yeh Z.-Y."/>
            <person name="Ni N.-T."/>
            <person name="Lo P.-H."/>
            <person name="Mushyakhwo K."/>
            <person name="Lin C.-F."/>
            <person name="Nai Y.-S."/>
        </authorList>
    </citation>
    <scope>NUCLEOTIDE SEQUENCE</scope>
    <source>
        <strain evidence="1">NCHU-NPUST-175</strain>
    </source>
</reference>
<proteinExistence type="predicted"/>
<gene>
    <name evidence="1" type="ORF">ACCO45_000310</name>
</gene>
<keyword evidence="2" id="KW-1185">Reference proteome</keyword>
<organism evidence="1 2">
    <name type="scientific">Purpureocillium lilacinum</name>
    <name type="common">Paecilomyces lilacinus</name>
    <dbReference type="NCBI Taxonomy" id="33203"/>
    <lineage>
        <taxon>Eukaryota</taxon>
        <taxon>Fungi</taxon>
        <taxon>Dikarya</taxon>
        <taxon>Ascomycota</taxon>
        <taxon>Pezizomycotina</taxon>
        <taxon>Sordariomycetes</taxon>
        <taxon>Hypocreomycetidae</taxon>
        <taxon>Hypocreales</taxon>
        <taxon>Ophiocordycipitaceae</taxon>
        <taxon>Purpureocillium</taxon>
    </lineage>
</organism>
<dbReference type="Proteomes" id="UP001638806">
    <property type="component" value="Unassembled WGS sequence"/>
</dbReference>